<dbReference type="InterPro" id="IPR001680">
    <property type="entry name" value="WD40_rpt"/>
</dbReference>
<evidence type="ECO:0000256" key="2">
    <source>
        <dbReference type="ARBA" id="ARBA00022737"/>
    </source>
</evidence>
<dbReference type="SMART" id="SM00320">
    <property type="entry name" value="WD40"/>
    <property type="match status" value="2"/>
</dbReference>
<dbReference type="Proteomes" id="UP001158576">
    <property type="component" value="Chromosome YSR"/>
</dbReference>
<sequence length="214" mass="24546">MRLFGNKREKGVVGYFAGHADGIAYIYTAHDGRTVLTSAKDQAIKLWDIRMFTRPEATEKFTSQIADDYWDYRHDYVPTRHQNTVVEVDEEDTSVLTFKGHILLFSPPGVVGYFAGHADGIAYIYTAHDGRTVLTSAKDQAIKLWDIRMFTRPEATEKFTSQIADDYWDYRHDYVPTGHQNTVVEVDEEDTSVLTFKGHILLFSPPVRKNKTIF</sequence>
<dbReference type="SUPFAM" id="SSF50978">
    <property type="entry name" value="WD40 repeat-like"/>
    <property type="match status" value="1"/>
</dbReference>
<dbReference type="PROSITE" id="PS50082">
    <property type="entry name" value="WD_REPEATS_2"/>
    <property type="match status" value="2"/>
</dbReference>
<feature type="repeat" description="WD" evidence="3">
    <location>
        <begin position="114"/>
        <end position="148"/>
    </location>
</feature>
<dbReference type="Gene3D" id="2.130.10.10">
    <property type="entry name" value="YVTN repeat-like/Quinoprotein amine dehydrogenase"/>
    <property type="match status" value="2"/>
</dbReference>
<name>A0ABN7SNN1_OIKDI</name>
<dbReference type="PANTHER" id="PTHR19847:SF7">
    <property type="entry name" value="DDB1- AND CUL4-ASSOCIATED FACTOR 11"/>
    <property type="match status" value="1"/>
</dbReference>
<dbReference type="InterPro" id="IPR036322">
    <property type="entry name" value="WD40_repeat_dom_sf"/>
</dbReference>
<gene>
    <name evidence="4" type="ORF">OKIOD_LOCUS8764</name>
</gene>
<evidence type="ECO:0000313" key="5">
    <source>
        <dbReference type="Proteomes" id="UP001158576"/>
    </source>
</evidence>
<evidence type="ECO:0000256" key="1">
    <source>
        <dbReference type="ARBA" id="ARBA00022574"/>
    </source>
</evidence>
<reference evidence="4 5" key="1">
    <citation type="submission" date="2021-04" db="EMBL/GenBank/DDBJ databases">
        <authorList>
            <person name="Bliznina A."/>
        </authorList>
    </citation>
    <scope>NUCLEOTIDE SEQUENCE [LARGE SCALE GENOMIC DNA]</scope>
</reference>
<feature type="repeat" description="WD" evidence="3">
    <location>
        <begin position="16"/>
        <end position="50"/>
    </location>
</feature>
<keyword evidence="5" id="KW-1185">Reference proteome</keyword>
<dbReference type="PANTHER" id="PTHR19847">
    <property type="entry name" value="DDB1- AND CUL4-ASSOCIATED FACTOR 11"/>
    <property type="match status" value="1"/>
</dbReference>
<protein>
    <submittedName>
        <fullName evidence="4">Oidioi.mRNA.OKI2018_I69.YSR.g17206.t1.cds</fullName>
    </submittedName>
</protein>
<evidence type="ECO:0000313" key="4">
    <source>
        <dbReference type="EMBL" id="CAG5101556.1"/>
    </source>
</evidence>
<dbReference type="PROSITE" id="PS50294">
    <property type="entry name" value="WD_REPEATS_REGION"/>
    <property type="match status" value="2"/>
</dbReference>
<dbReference type="InterPro" id="IPR051859">
    <property type="entry name" value="DCAF"/>
</dbReference>
<evidence type="ECO:0000256" key="3">
    <source>
        <dbReference type="PROSITE-ProRule" id="PRU00221"/>
    </source>
</evidence>
<dbReference type="InterPro" id="IPR019775">
    <property type="entry name" value="WD40_repeat_CS"/>
</dbReference>
<dbReference type="Pfam" id="PF00400">
    <property type="entry name" value="WD40"/>
    <property type="match status" value="2"/>
</dbReference>
<dbReference type="EMBL" id="OU015570">
    <property type="protein sequence ID" value="CAG5101556.1"/>
    <property type="molecule type" value="Genomic_DNA"/>
</dbReference>
<keyword evidence="1 3" id="KW-0853">WD repeat</keyword>
<accession>A0ABN7SNN1</accession>
<proteinExistence type="predicted"/>
<organism evidence="4 5">
    <name type="scientific">Oikopleura dioica</name>
    <name type="common">Tunicate</name>
    <dbReference type="NCBI Taxonomy" id="34765"/>
    <lineage>
        <taxon>Eukaryota</taxon>
        <taxon>Metazoa</taxon>
        <taxon>Chordata</taxon>
        <taxon>Tunicata</taxon>
        <taxon>Appendicularia</taxon>
        <taxon>Copelata</taxon>
        <taxon>Oikopleuridae</taxon>
        <taxon>Oikopleura</taxon>
    </lineage>
</organism>
<dbReference type="PROSITE" id="PS00678">
    <property type="entry name" value="WD_REPEATS_1"/>
    <property type="match status" value="2"/>
</dbReference>
<dbReference type="InterPro" id="IPR015943">
    <property type="entry name" value="WD40/YVTN_repeat-like_dom_sf"/>
</dbReference>
<keyword evidence="2" id="KW-0677">Repeat</keyword>